<dbReference type="InterPro" id="IPR000014">
    <property type="entry name" value="PAS"/>
</dbReference>
<organism evidence="17 18">
    <name type="scientific">Peptoclostridium acidaminophilum DSM 3953</name>
    <dbReference type="NCBI Taxonomy" id="1286171"/>
    <lineage>
        <taxon>Bacteria</taxon>
        <taxon>Bacillati</taxon>
        <taxon>Bacillota</taxon>
        <taxon>Clostridia</taxon>
        <taxon>Peptostreptococcales</taxon>
        <taxon>Peptoclostridiaceae</taxon>
        <taxon>Peptoclostridium</taxon>
    </lineage>
</organism>
<evidence type="ECO:0000256" key="11">
    <source>
        <dbReference type="ARBA" id="ARBA00022989"/>
    </source>
</evidence>
<dbReference type="AlphaFoldDB" id="W8TAA3"/>
<dbReference type="InterPro" id="IPR004358">
    <property type="entry name" value="Sig_transdc_His_kin-like_C"/>
</dbReference>
<dbReference type="PROSITE" id="PS50109">
    <property type="entry name" value="HIS_KIN"/>
    <property type="match status" value="1"/>
</dbReference>
<feature type="domain" description="PAS" evidence="16">
    <location>
        <begin position="219"/>
        <end position="263"/>
    </location>
</feature>
<dbReference type="SUPFAM" id="SSF55785">
    <property type="entry name" value="PYP-like sensor domain (PAS domain)"/>
    <property type="match status" value="1"/>
</dbReference>
<dbReference type="OrthoDB" id="9792686at2"/>
<evidence type="ECO:0000256" key="5">
    <source>
        <dbReference type="ARBA" id="ARBA00022553"/>
    </source>
</evidence>
<dbReference type="CDD" id="cd00130">
    <property type="entry name" value="PAS"/>
    <property type="match status" value="1"/>
</dbReference>
<dbReference type="Pfam" id="PF14689">
    <property type="entry name" value="SPOB_a"/>
    <property type="match status" value="1"/>
</dbReference>
<dbReference type="Proteomes" id="UP000019591">
    <property type="component" value="Plasmid EAL2_808p"/>
</dbReference>
<dbReference type="HOGENOM" id="CLU_020211_11_2_9"/>
<keyword evidence="12" id="KW-0902">Two-component regulatory system</keyword>
<dbReference type="InterPro" id="IPR033463">
    <property type="entry name" value="sCache_3"/>
</dbReference>
<dbReference type="GO" id="GO:0005886">
    <property type="term" value="C:plasma membrane"/>
    <property type="evidence" value="ECO:0007669"/>
    <property type="project" value="UniProtKB-SubCell"/>
</dbReference>
<evidence type="ECO:0000256" key="2">
    <source>
        <dbReference type="ARBA" id="ARBA00004651"/>
    </source>
</evidence>
<dbReference type="InterPro" id="IPR039506">
    <property type="entry name" value="SPOB_a"/>
</dbReference>
<dbReference type="GO" id="GO:0005524">
    <property type="term" value="F:ATP binding"/>
    <property type="evidence" value="ECO:0007669"/>
    <property type="project" value="UniProtKB-KW"/>
</dbReference>
<evidence type="ECO:0000256" key="4">
    <source>
        <dbReference type="ARBA" id="ARBA00022475"/>
    </source>
</evidence>
<evidence type="ECO:0000256" key="8">
    <source>
        <dbReference type="ARBA" id="ARBA00022741"/>
    </source>
</evidence>
<dbReference type="SUPFAM" id="SSF103190">
    <property type="entry name" value="Sensory domain-like"/>
    <property type="match status" value="1"/>
</dbReference>
<feature type="transmembrane region" description="Helical" evidence="14">
    <location>
        <begin position="12"/>
        <end position="31"/>
    </location>
</feature>
<accession>W8TAA3</accession>
<feature type="transmembrane region" description="Helical" evidence="14">
    <location>
        <begin position="171"/>
        <end position="194"/>
    </location>
</feature>
<keyword evidence="10" id="KW-0067">ATP-binding</keyword>
<dbReference type="EC" id="2.7.13.3" evidence="3"/>
<dbReference type="Pfam" id="PF17203">
    <property type="entry name" value="sCache_3_2"/>
    <property type="match status" value="1"/>
</dbReference>
<evidence type="ECO:0000256" key="3">
    <source>
        <dbReference type="ARBA" id="ARBA00012438"/>
    </source>
</evidence>
<dbReference type="InterPro" id="IPR016120">
    <property type="entry name" value="Sig_transdc_His_kin_SpoOB"/>
</dbReference>
<evidence type="ECO:0000256" key="14">
    <source>
        <dbReference type="SAM" id="Phobius"/>
    </source>
</evidence>
<dbReference type="GO" id="GO:0006355">
    <property type="term" value="P:regulation of DNA-templated transcription"/>
    <property type="evidence" value="ECO:0007669"/>
    <property type="project" value="InterPro"/>
</dbReference>
<keyword evidence="17" id="KW-0614">Plasmid</keyword>
<proteinExistence type="predicted"/>
<dbReference type="SUPFAM" id="SSF55890">
    <property type="entry name" value="Sporulation response regulatory protein Spo0B"/>
    <property type="match status" value="1"/>
</dbReference>
<evidence type="ECO:0000256" key="12">
    <source>
        <dbReference type="ARBA" id="ARBA00023012"/>
    </source>
</evidence>
<keyword evidence="8" id="KW-0547">Nucleotide-binding</keyword>
<evidence type="ECO:0000256" key="7">
    <source>
        <dbReference type="ARBA" id="ARBA00022692"/>
    </source>
</evidence>
<evidence type="ECO:0000256" key="1">
    <source>
        <dbReference type="ARBA" id="ARBA00000085"/>
    </source>
</evidence>
<evidence type="ECO:0000313" key="17">
    <source>
        <dbReference type="EMBL" id="AHM57830.1"/>
    </source>
</evidence>
<dbReference type="InterPro" id="IPR003594">
    <property type="entry name" value="HATPase_dom"/>
</dbReference>
<feature type="domain" description="Histidine kinase" evidence="15">
    <location>
        <begin position="335"/>
        <end position="531"/>
    </location>
</feature>
<keyword evidence="11 14" id="KW-1133">Transmembrane helix</keyword>
<dbReference type="NCBIfam" id="TIGR00229">
    <property type="entry name" value="sensory_box"/>
    <property type="match status" value="1"/>
</dbReference>
<dbReference type="SMART" id="SM00091">
    <property type="entry name" value="PAS"/>
    <property type="match status" value="1"/>
</dbReference>
<keyword evidence="18" id="KW-1185">Reference proteome</keyword>
<dbReference type="InterPro" id="IPR013767">
    <property type="entry name" value="PAS_fold"/>
</dbReference>
<gene>
    <name evidence="17" type="primary">citS</name>
    <name evidence="17" type="ORF">EAL2_808p03250</name>
</gene>
<dbReference type="PATRIC" id="fig|1286171.3.peg.2501"/>
<keyword evidence="9" id="KW-0418">Kinase</keyword>
<name>W8TAA3_PEPAC</name>
<comment type="catalytic activity">
    <reaction evidence="1">
        <text>ATP + protein L-histidine = ADP + protein N-phospho-L-histidine.</text>
        <dbReference type="EC" id="2.7.13.3"/>
    </reaction>
</comment>
<dbReference type="InterPro" id="IPR029151">
    <property type="entry name" value="Sensor-like_sf"/>
</dbReference>
<keyword evidence="6 17" id="KW-0808">Transferase</keyword>
<evidence type="ECO:0000256" key="13">
    <source>
        <dbReference type="ARBA" id="ARBA00023136"/>
    </source>
</evidence>
<dbReference type="NCBIfam" id="NF008298">
    <property type="entry name" value="PRK11086.1"/>
    <property type="match status" value="1"/>
</dbReference>
<dbReference type="Gene3D" id="1.10.287.130">
    <property type="match status" value="1"/>
</dbReference>
<evidence type="ECO:0000256" key="9">
    <source>
        <dbReference type="ARBA" id="ARBA00022777"/>
    </source>
</evidence>
<dbReference type="Gene3D" id="3.30.565.10">
    <property type="entry name" value="Histidine kinase-like ATPase, C-terminal domain"/>
    <property type="match status" value="1"/>
</dbReference>
<dbReference type="SMART" id="SM00387">
    <property type="entry name" value="HATPase_c"/>
    <property type="match status" value="1"/>
</dbReference>
<dbReference type="FunFam" id="3.30.450.20:FF:000018">
    <property type="entry name" value="Sensor histidine kinase DcuS"/>
    <property type="match status" value="1"/>
</dbReference>
<geneLocation type="plasmid" evidence="17 18">
    <name>EAL2_808p</name>
</geneLocation>
<dbReference type="PANTHER" id="PTHR43547">
    <property type="entry name" value="TWO-COMPONENT HISTIDINE KINASE"/>
    <property type="match status" value="1"/>
</dbReference>
<evidence type="ECO:0000256" key="6">
    <source>
        <dbReference type="ARBA" id="ARBA00022679"/>
    </source>
</evidence>
<sequence length="533" mass="58801">MKKFELKLQTKITILITIVLAMAIANITYLISEITQNTIQGKLEVDITNVAQMIAKSPSIEKSLAEKDAEGSIQSYVMEEMSYLKGIDMIVVADMDGMRYAHPNPENVGRRFVGGDEKRVIENGETYFSQAQGTQGDSLRVFVPIFYEGRQVGFVMTGTLIKSLQKEKEQAILGVLAVSMLGLAIGLAGAFVLAENVKKSILGLEPREIGRLYTEKQGMLDAIHEGIIAIDRNSKITLINESACKMLSINEEYAHGKNVTDIFPTSHLPEVISTGKAEYDDEQRINDTIILTNRVPIRDGESITGAIATFRDKTEVTRLAEEITRVRQIIEALRANTHEFMNKLHVIMGLIQMDEVEEAKDYILSVTQNQQQILSVIIKKIKDPTIAGLLLGKFSEANERGVSINIDDATSLWKEHGSVTSNMLVTIVGNLLENALDAISAQECVNDAKNIDIKILETDESIEIEVADSGAGIKKEDMEKIFSRGYSTKEGNRGIGLALVKKAVESVDGEISALSYEGIGTEFIVKLPKNRRC</sequence>
<dbReference type="GO" id="GO:0000155">
    <property type="term" value="F:phosphorelay sensor kinase activity"/>
    <property type="evidence" value="ECO:0007669"/>
    <property type="project" value="InterPro"/>
</dbReference>
<evidence type="ECO:0000256" key="10">
    <source>
        <dbReference type="ARBA" id="ARBA00022840"/>
    </source>
</evidence>
<dbReference type="Pfam" id="PF02518">
    <property type="entry name" value="HATPase_c"/>
    <property type="match status" value="1"/>
</dbReference>
<evidence type="ECO:0000259" key="15">
    <source>
        <dbReference type="PROSITE" id="PS50109"/>
    </source>
</evidence>
<keyword evidence="7 14" id="KW-0812">Transmembrane</keyword>
<keyword evidence="4" id="KW-1003">Cell membrane</keyword>
<dbReference type="PANTHER" id="PTHR43547:SF10">
    <property type="entry name" value="SENSOR HISTIDINE KINASE DCUS"/>
    <property type="match status" value="1"/>
</dbReference>
<dbReference type="InterPro" id="IPR036890">
    <property type="entry name" value="HATPase_C_sf"/>
</dbReference>
<dbReference type="SUPFAM" id="SSF55874">
    <property type="entry name" value="ATPase domain of HSP90 chaperone/DNA topoisomerase II/histidine kinase"/>
    <property type="match status" value="1"/>
</dbReference>
<dbReference type="Gene3D" id="3.30.450.20">
    <property type="entry name" value="PAS domain"/>
    <property type="match status" value="2"/>
</dbReference>
<keyword evidence="5" id="KW-0597">Phosphoprotein</keyword>
<evidence type="ECO:0000259" key="16">
    <source>
        <dbReference type="PROSITE" id="PS50112"/>
    </source>
</evidence>
<dbReference type="EMBL" id="CP007453">
    <property type="protein sequence ID" value="AHM57830.1"/>
    <property type="molecule type" value="Genomic_DNA"/>
</dbReference>
<keyword evidence="13 14" id="KW-0472">Membrane</keyword>
<dbReference type="RefSeq" id="WP_041693212.1">
    <property type="nucleotide sequence ID" value="NZ_CP007453.1"/>
</dbReference>
<dbReference type="eggNOG" id="COG3290">
    <property type="taxonomic scope" value="Bacteria"/>
</dbReference>
<dbReference type="InterPro" id="IPR005467">
    <property type="entry name" value="His_kinase_dom"/>
</dbReference>
<dbReference type="PRINTS" id="PR00344">
    <property type="entry name" value="BCTRLSENSOR"/>
</dbReference>
<dbReference type="PROSITE" id="PS50112">
    <property type="entry name" value="PAS"/>
    <property type="match status" value="1"/>
</dbReference>
<reference evidence="17 18" key="1">
    <citation type="journal article" date="2014" name="Genome Announc.">
        <title>Complete Genome Sequence of Amino Acid-Utilizing Eubacterium acidaminophilum al-2 (DSM 3953).</title>
        <authorList>
            <person name="Poehlein A."/>
            <person name="Andreesen J.R."/>
            <person name="Daniel R."/>
        </authorList>
    </citation>
    <scope>NUCLEOTIDE SEQUENCE [LARGE SCALE GENOMIC DNA]</scope>
    <source>
        <strain evidence="17 18">DSM 3953</strain>
        <plasmid evidence="18">Plasmid EAL2_808p</plasmid>
    </source>
</reference>
<dbReference type="InterPro" id="IPR035965">
    <property type="entry name" value="PAS-like_dom_sf"/>
</dbReference>
<evidence type="ECO:0000313" key="18">
    <source>
        <dbReference type="Proteomes" id="UP000019591"/>
    </source>
</evidence>
<dbReference type="KEGG" id="eac:EAL2_808p03250"/>
<protein>
    <recommendedName>
        <fullName evidence="3">histidine kinase</fullName>
        <ecNumber evidence="3">2.7.13.3</ecNumber>
    </recommendedName>
</protein>
<dbReference type="Pfam" id="PF00989">
    <property type="entry name" value="PAS"/>
    <property type="match status" value="1"/>
</dbReference>
<comment type="subcellular location">
    <subcellularLocation>
        <location evidence="2">Cell membrane</location>
        <topology evidence="2">Multi-pass membrane protein</topology>
    </subcellularLocation>
</comment>